<gene>
    <name evidence="7" type="primary">lacI_10</name>
    <name evidence="7" type="ORF">KSF_101030</name>
</gene>
<name>A0A8J3IX12_9CHLR</name>
<protein>
    <submittedName>
        <fullName evidence="7">LacI family transcriptional regulator</fullName>
    </submittedName>
</protein>
<dbReference type="PANTHER" id="PTHR30146:SF148">
    <property type="entry name" value="HTH-TYPE TRANSCRIPTIONAL REPRESSOR PURR-RELATED"/>
    <property type="match status" value="1"/>
</dbReference>
<keyword evidence="2" id="KW-0805">Transcription regulation</keyword>
<proteinExistence type="predicted"/>
<evidence type="ECO:0000256" key="4">
    <source>
        <dbReference type="ARBA" id="ARBA00023163"/>
    </source>
</evidence>
<dbReference type="CDD" id="cd06267">
    <property type="entry name" value="PBP1_LacI_sugar_binding-like"/>
    <property type="match status" value="1"/>
</dbReference>
<keyword evidence="3" id="KW-0238">DNA-binding</keyword>
<evidence type="ECO:0000313" key="7">
    <source>
        <dbReference type="EMBL" id="GHP00056.1"/>
    </source>
</evidence>
<sequence length="380" mass="41416">MAESRSPDGVQGQKSVTIRDVAKQAGVSVATVSRVLNGSPKVDPGIAERVHTVAAQLNYQPSKVARMLAGRGSTLLGLLVTDMQNPFYLDLIRGVEEVAQQHNYLVIVCNTMENTQKEENYLKVLSAEPIAGVIVVPTRGQIAGIEYLRERNIPLVAVDRRVEDRSIDCVIIDNIAAAREAVTHLITNGYRRIGVIGGPKTVTNANERILGYRQALQQAGIVREAALEQRGVLIGDNVGIALANRLLDLDPPVEAIFAANNRLTIGAMRAIHAHQMRIPEDIALVGFDDIQWAVPEQVSVTTVIQSAYELGSAAANRLIQRLQKPDAPRQEIVLQHQLAAGTSSTPHAARETFPRAISGRVEKNKKKAPRRVIPQETFSD</sequence>
<dbReference type="Gene3D" id="3.40.50.2300">
    <property type="match status" value="2"/>
</dbReference>
<dbReference type="InterPro" id="IPR000843">
    <property type="entry name" value="HTH_LacI"/>
</dbReference>
<dbReference type="Proteomes" id="UP000597444">
    <property type="component" value="Unassembled WGS sequence"/>
</dbReference>
<dbReference type="Pfam" id="PF00356">
    <property type="entry name" value="LacI"/>
    <property type="match status" value="1"/>
</dbReference>
<dbReference type="SUPFAM" id="SSF47413">
    <property type="entry name" value="lambda repressor-like DNA-binding domains"/>
    <property type="match status" value="1"/>
</dbReference>
<reference evidence="7" key="1">
    <citation type="submission" date="2020-10" db="EMBL/GenBank/DDBJ databases">
        <title>Taxonomic study of unclassified bacteria belonging to the class Ktedonobacteria.</title>
        <authorList>
            <person name="Yabe S."/>
            <person name="Wang C.M."/>
            <person name="Zheng Y."/>
            <person name="Sakai Y."/>
            <person name="Cavaletti L."/>
            <person name="Monciardini P."/>
            <person name="Donadio S."/>
        </authorList>
    </citation>
    <scope>NUCLEOTIDE SEQUENCE</scope>
    <source>
        <strain evidence="7">ID150040</strain>
    </source>
</reference>
<dbReference type="PROSITE" id="PS00356">
    <property type="entry name" value="HTH_LACI_1"/>
    <property type="match status" value="1"/>
</dbReference>
<dbReference type="CDD" id="cd01392">
    <property type="entry name" value="HTH_LacI"/>
    <property type="match status" value="1"/>
</dbReference>
<dbReference type="PROSITE" id="PS50932">
    <property type="entry name" value="HTH_LACI_2"/>
    <property type="match status" value="1"/>
</dbReference>
<keyword evidence="4" id="KW-0804">Transcription</keyword>
<organism evidence="7 8">
    <name type="scientific">Reticulibacter mediterranei</name>
    <dbReference type="NCBI Taxonomy" id="2778369"/>
    <lineage>
        <taxon>Bacteria</taxon>
        <taxon>Bacillati</taxon>
        <taxon>Chloroflexota</taxon>
        <taxon>Ktedonobacteria</taxon>
        <taxon>Ktedonobacterales</taxon>
        <taxon>Reticulibacteraceae</taxon>
        <taxon>Reticulibacter</taxon>
    </lineage>
</organism>
<evidence type="ECO:0000256" key="5">
    <source>
        <dbReference type="SAM" id="MobiDB-lite"/>
    </source>
</evidence>
<evidence type="ECO:0000256" key="3">
    <source>
        <dbReference type="ARBA" id="ARBA00023125"/>
    </source>
</evidence>
<feature type="domain" description="HTH lacI-type" evidence="6">
    <location>
        <begin position="16"/>
        <end position="70"/>
    </location>
</feature>
<dbReference type="SMART" id="SM00354">
    <property type="entry name" value="HTH_LACI"/>
    <property type="match status" value="1"/>
</dbReference>
<evidence type="ECO:0000259" key="6">
    <source>
        <dbReference type="PROSITE" id="PS50932"/>
    </source>
</evidence>
<keyword evidence="8" id="KW-1185">Reference proteome</keyword>
<dbReference type="PANTHER" id="PTHR30146">
    <property type="entry name" value="LACI-RELATED TRANSCRIPTIONAL REPRESSOR"/>
    <property type="match status" value="1"/>
</dbReference>
<dbReference type="InterPro" id="IPR001761">
    <property type="entry name" value="Peripla_BP/Lac1_sug-bd_dom"/>
</dbReference>
<dbReference type="GO" id="GO:0000976">
    <property type="term" value="F:transcription cis-regulatory region binding"/>
    <property type="evidence" value="ECO:0007669"/>
    <property type="project" value="TreeGrafter"/>
</dbReference>
<dbReference type="PRINTS" id="PR00036">
    <property type="entry name" value="HTHLACI"/>
</dbReference>
<evidence type="ECO:0000256" key="2">
    <source>
        <dbReference type="ARBA" id="ARBA00023015"/>
    </source>
</evidence>
<evidence type="ECO:0000313" key="8">
    <source>
        <dbReference type="Proteomes" id="UP000597444"/>
    </source>
</evidence>
<dbReference type="Gene3D" id="1.10.260.40">
    <property type="entry name" value="lambda repressor-like DNA-binding domains"/>
    <property type="match status" value="1"/>
</dbReference>
<dbReference type="EMBL" id="BNJK01000002">
    <property type="protein sequence ID" value="GHP00056.1"/>
    <property type="molecule type" value="Genomic_DNA"/>
</dbReference>
<dbReference type="RefSeq" id="WP_220210651.1">
    <property type="nucleotide sequence ID" value="NZ_BNJK01000002.1"/>
</dbReference>
<feature type="region of interest" description="Disordered" evidence="5">
    <location>
        <begin position="339"/>
        <end position="380"/>
    </location>
</feature>
<dbReference type="SUPFAM" id="SSF53822">
    <property type="entry name" value="Periplasmic binding protein-like I"/>
    <property type="match status" value="1"/>
</dbReference>
<dbReference type="InterPro" id="IPR028082">
    <property type="entry name" value="Peripla_BP_I"/>
</dbReference>
<accession>A0A8J3IX12</accession>
<dbReference type="GO" id="GO:0003700">
    <property type="term" value="F:DNA-binding transcription factor activity"/>
    <property type="evidence" value="ECO:0007669"/>
    <property type="project" value="TreeGrafter"/>
</dbReference>
<keyword evidence="1" id="KW-0678">Repressor</keyword>
<evidence type="ECO:0000256" key="1">
    <source>
        <dbReference type="ARBA" id="ARBA00022491"/>
    </source>
</evidence>
<comment type="caution">
    <text evidence="7">The sequence shown here is derived from an EMBL/GenBank/DDBJ whole genome shotgun (WGS) entry which is preliminary data.</text>
</comment>
<dbReference type="Pfam" id="PF00532">
    <property type="entry name" value="Peripla_BP_1"/>
    <property type="match status" value="1"/>
</dbReference>
<dbReference type="InterPro" id="IPR010982">
    <property type="entry name" value="Lambda_DNA-bd_dom_sf"/>
</dbReference>
<dbReference type="AlphaFoldDB" id="A0A8J3IX12"/>